<dbReference type="Pfam" id="PF13371">
    <property type="entry name" value="TPR_9"/>
    <property type="match status" value="1"/>
</dbReference>
<dbReference type="InterPro" id="IPR050498">
    <property type="entry name" value="Ycf3"/>
</dbReference>
<dbReference type="Gene3D" id="1.25.40.10">
    <property type="entry name" value="Tetratricopeptide repeat domain"/>
    <property type="match status" value="1"/>
</dbReference>
<dbReference type="RefSeq" id="WP_073596772.1">
    <property type="nucleotide sequence ID" value="NZ_MRCE01000046.1"/>
</dbReference>
<evidence type="ECO:0000256" key="1">
    <source>
        <dbReference type="ARBA" id="ARBA00022737"/>
    </source>
</evidence>
<dbReference type="PANTHER" id="PTHR44858">
    <property type="entry name" value="TETRATRICOPEPTIDE REPEAT PROTEIN 6"/>
    <property type="match status" value="1"/>
</dbReference>
<accession>A0A1U7I6B3</accession>
<dbReference type="InterPro" id="IPR011990">
    <property type="entry name" value="TPR-like_helical_dom_sf"/>
</dbReference>
<feature type="repeat" description="TPR" evidence="3">
    <location>
        <begin position="90"/>
        <end position="123"/>
    </location>
</feature>
<keyword evidence="1" id="KW-0677">Repeat</keyword>
<dbReference type="PANTHER" id="PTHR44858:SF1">
    <property type="entry name" value="UDP-N-ACETYLGLUCOSAMINE--PEPTIDE N-ACETYLGLUCOSAMINYLTRANSFERASE SPINDLY-RELATED"/>
    <property type="match status" value="1"/>
</dbReference>
<organism evidence="4 5">
    <name type="scientific">[Phormidium ambiguum] IAM M-71</name>
    <dbReference type="NCBI Taxonomy" id="454136"/>
    <lineage>
        <taxon>Bacteria</taxon>
        <taxon>Bacillati</taxon>
        <taxon>Cyanobacteriota</taxon>
        <taxon>Cyanophyceae</taxon>
        <taxon>Oscillatoriophycideae</taxon>
        <taxon>Aerosakkonematales</taxon>
        <taxon>Aerosakkonemataceae</taxon>
        <taxon>Floridanema</taxon>
    </lineage>
</organism>
<sequence length="244" mass="27853">MNTSYFVDNQDCFQHPACSNIPLANKAYYPNRSDCVSQDGNSSATASLASTQVELETSLRKLAQQKVRQGNYAEAIAIINCLLARHPNNANDYNNRGFIYYQSGELDAALADYNKAIQINPDLAAAYNNRANYYAAKKQLVKAIADYDRAIDLNPLHVRALINRGITFRDLKMYDRALENFDFALRLGQLQGHAWAERGRTHHLRGDWNYAIADYRRALSFFPEGRQKQQIQTFIDELLQPFDF</sequence>
<keyword evidence="2 3" id="KW-0802">TPR repeat</keyword>
<comment type="caution">
    <text evidence="4">The sequence shown here is derived from an EMBL/GenBank/DDBJ whole genome shotgun (WGS) entry which is preliminary data.</text>
</comment>
<dbReference type="SUPFAM" id="SSF48452">
    <property type="entry name" value="TPR-like"/>
    <property type="match status" value="1"/>
</dbReference>
<proteinExistence type="predicted"/>
<feature type="repeat" description="TPR" evidence="3">
    <location>
        <begin position="192"/>
        <end position="225"/>
    </location>
</feature>
<protein>
    <submittedName>
        <fullName evidence="4">Uncharacterized protein</fullName>
    </submittedName>
</protein>
<dbReference type="STRING" id="454136.NIES2119_27950"/>
<dbReference type="OrthoDB" id="508486at2"/>
<gene>
    <name evidence="4" type="ORF">NIES2119_27950</name>
</gene>
<dbReference type="AlphaFoldDB" id="A0A1U7I6B3"/>
<dbReference type="SMART" id="SM00028">
    <property type="entry name" value="TPR"/>
    <property type="match status" value="5"/>
</dbReference>
<dbReference type="Pfam" id="PF13432">
    <property type="entry name" value="TPR_16"/>
    <property type="match status" value="1"/>
</dbReference>
<evidence type="ECO:0000256" key="3">
    <source>
        <dbReference type="PROSITE-ProRule" id="PRU00339"/>
    </source>
</evidence>
<evidence type="ECO:0000313" key="5">
    <source>
        <dbReference type="Proteomes" id="UP000185860"/>
    </source>
</evidence>
<name>A0A1U7I6B3_9CYAN</name>
<dbReference type="InterPro" id="IPR019734">
    <property type="entry name" value="TPR_rpt"/>
</dbReference>
<dbReference type="PROSITE" id="PS50005">
    <property type="entry name" value="TPR"/>
    <property type="match status" value="3"/>
</dbReference>
<evidence type="ECO:0000256" key="2">
    <source>
        <dbReference type="ARBA" id="ARBA00022803"/>
    </source>
</evidence>
<reference evidence="4 5" key="1">
    <citation type="submission" date="2016-11" db="EMBL/GenBank/DDBJ databases">
        <title>Draft Genome Sequences of Nine Cyanobacterial Strains from Diverse Habitats.</title>
        <authorList>
            <person name="Zhu T."/>
            <person name="Hou S."/>
            <person name="Lu X."/>
            <person name="Hess W.R."/>
        </authorList>
    </citation>
    <scope>NUCLEOTIDE SEQUENCE [LARGE SCALE GENOMIC DNA]</scope>
    <source>
        <strain evidence="4 5">IAM M-71</strain>
    </source>
</reference>
<feature type="repeat" description="TPR" evidence="3">
    <location>
        <begin position="124"/>
        <end position="157"/>
    </location>
</feature>
<dbReference type="PROSITE" id="PS50293">
    <property type="entry name" value="TPR_REGION"/>
    <property type="match status" value="1"/>
</dbReference>
<dbReference type="Proteomes" id="UP000185860">
    <property type="component" value="Unassembled WGS sequence"/>
</dbReference>
<evidence type="ECO:0000313" key="4">
    <source>
        <dbReference type="EMBL" id="OKH31805.1"/>
    </source>
</evidence>
<dbReference type="EMBL" id="MRCE01000046">
    <property type="protein sequence ID" value="OKH31805.1"/>
    <property type="molecule type" value="Genomic_DNA"/>
</dbReference>